<sequence>MKLRWAQDNQYPKKAGDGCDNLAAAWSLFQKQN</sequence>
<organism evidence="1 2">
    <name type="scientific">Vibrio cholerae</name>
    <dbReference type="NCBI Taxonomy" id="666"/>
    <lineage>
        <taxon>Bacteria</taxon>
        <taxon>Pseudomonadati</taxon>
        <taxon>Pseudomonadota</taxon>
        <taxon>Gammaproteobacteria</taxon>
        <taxon>Vibrionales</taxon>
        <taxon>Vibrionaceae</taxon>
        <taxon>Vibrio</taxon>
    </lineage>
</organism>
<evidence type="ECO:0000313" key="2">
    <source>
        <dbReference type="Proteomes" id="UP000046067"/>
    </source>
</evidence>
<accession>A0A655VSL3</accession>
<name>A0A655VSL3_VIBCL</name>
<protein>
    <submittedName>
        <fullName evidence="1">Uncharacterized protein</fullName>
    </submittedName>
</protein>
<dbReference type="EMBL" id="CWQJ01000004">
    <property type="protein sequence ID" value="CSB73864.1"/>
    <property type="molecule type" value="Genomic_DNA"/>
</dbReference>
<evidence type="ECO:0000313" key="1">
    <source>
        <dbReference type="EMBL" id="CSB73864.1"/>
    </source>
</evidence>
<reference evidence="1 2" key="1">
    <citation type="submission" date="2015-07" db="EMBL/GenBank/DDBJ databases">
        <authorList>
            <consortium name="Pathogen Informatics"/>
        </authorList>
    </citation>
    <scope>NUCLEOTIDE SEQUENCE [LARGE SCALE GENOMIC DNA]</scope>
    <source>
        <strain evidence="1 2">A325</strain>
    </source>
</reference>
<gene>
    <name evidence="1" type="ORF">ERS013201_00795</name>
</gene>
<dbReference type="AlphaFoldDB" id="A0A655VSL3"/>
<dbReference type="Proteomes" id="UP000046067">
    <property type="component" value="Unassembled WGS sequence"/>
</dbReference>
<proteinExistence type="predicted"/>